<feature type="compositionally biased region" description="Polar residues" evidence="1">
    <location>
        <begin position="198"/>
        <end position="209"/>
    </location>
</feature>
<dbReference type="EMBL" id="PGGS01000150">
    <property type="protein sequence ID" value="PNH07996.1"/>
    <property type="molecule type" value="Genomic_DNA"/>
</dbReference>
<feature type="compositionally biased region" description="Basic and acidic residues" evidence="1">
    <location>
        <begin position="368"/>
        <end position="378"/>
    </location>
</feature>
<evidence type="ECO:0000313" key="2">
    <source>
        <dbReference type="EMBL" id="PNH07996.1"/>
    </source>
</evidence>
<accession>A0A2J8A641</accession>
<feature type="compositionally biased region" description="Low complexity" evidence="1">
    <location>
        <begin position="333"/>
        <end position="348"/>
    </location>
</feature>
<evidence type="ECO:0000313" key="3">
    <source>
        <dbReference type="Proteomes" id="UP000236333"/>
    </source>
</evidence>
<evidence type="ECO:0000256" key="1">
    <source>
        <dbReference type="SAM" id="MobiDB-lite"/>
    </source>
</evidence>
<reference evidence="2 3" key="1">
    <citation type="journal article" date="2017" name="Mol. Biol. Evol.">
        <title>The 4-celled Tetrabaena socialis nuclear genome reveals the essential components for genetic control of cell number at the origin of multicellularity in the volvocine lineage.</title>
        <authorList>
            <person name="Featherston J."/>
            <person name="Arakaki Y."/>
            <person name="Hanschen E.R."/>
            <person name="Ferris P.J."/>
            <person name="Michod R.E."/>
            <person name="Olson B.J.S.C."/>
            <person name="Nozaki H."/>
            <person name="Durand P.M."/>
        </authorList>
    </citation>
    <scope>NUCLEOTIDE SEQUENCE [LARGE SCALE GENOMIC DNA]</scope>
    <source>
        <strain evidence="2 3">NIES-571</strain>
    </source>
</reference>
<feature type="compositionally biased region" description="Basic and acidic residues" evidence="1">
    <location>
        <begin position="466"/>
        <end position="487"/>
    </location>
</feature>
<sequence>MAEGLARSSGTDEDVLQRVQGQDFLMSCLRKAKFSADLLQDTADACDINDLNALVLASGIMTVTEASEKLFLMQDEASTVVAVCRKECLRAGVNFGDGAKLTPEELAEGDNDAPPAVVQAPPAPLARAPSQPAPGKPEPAAQPTKPAGKSGTAPTASSSTPPAPAAATAPSAGATSSVEHPDPNFLIKPPVAAAPAAGTSSVVTPQPRSSHIPKPTAGTPATPAATATPRVPGKPAVRASPSTATPQQQHDSASKAGMNGKHAPTPVGPSSSAAKPPRPSTAPLTVRASLSGPLPKDRPTSATPTATPPVKPPSYAKPTASHKARVLKEDSDAASSSVAAAPVTFASTNKPLRRFLYMPPRPTSASTPEEKKEPKRPIFDNIRSSLLRPTAAFLAWSQGKGKQGKEADLRSSQKLQSDGGAATARAKPPPPPSAKSVSKSESPGAASGASGAGSKSANTTPFRLASAERHQKAQEELARKKEEKARLEANVPQFKASPMPGAGGERPPSAARSPKVGTAVQTEA</sequence>
<name>A0A2J8A641_9CHLO</name>
<dbReference type="OrthoDB" id="544187at2759"/>
<feature type="compositionally biased region" description="Low complexity" evidence="1">
    <location>
        <begin position="113"/>
        <end position="130"/>
    </location>
</feature>
<feature type="region of interest" description="Disordered" evidence="1">
    <location>
        <begin position="397"/>
        <end position="524"/>
    </location>
</feature>
<keyword evidence="3" id="KW-1185">Reference proteome</keyword>
<feature type="compositionally biased region" description="Low complexity" evidence="1">
    <location>
        <begin position="150"/>
        <end position="177"/>
    </location>
</feature>
<feature type="compositionally biased region" description="Polar residues" evidence="1">
    <location>
        <begin position="240"/>
        <end position="251"/>
    </location>
</feature>
<comment type="caution">
    <text evidence="2">The sequence shown here is derived from an EMBL/GenBank/DDBJ whole genome shotgun (WGS) entry which is preliminary data.</text>
</comment>
<gene>
    <name evidence="2" type="ORF">TSOC_005495</name>
</gene>
<feature type="compositionally biased region" description="Low complexity" evidence="1">
    <location>
        <begin position="434"/>
        <end position="457"/>
    </location>
</feature>
<organism evidence="2 3">
    <name type="scientific">Tetrabaena socialis</name>
    <dbReference type="NCBI Taxonomy" id="47790"/>
    <lineage>
        <taxon>Eukaryota</taxon>
        <taxon>Viridiplantae</taxon>
        <taxon>Chlorophyta</taxon>
        <taxon>core chlorophytes</taxon>
        <taxon>Chlorophyceae</taxon>
        <taxon>CS clade</taxon>
        <taxon>Chlamydomonadales</taxon>
        <taxon>Tetrabaenaceae</taxon>
        <taxon>Tetrabaena</taxon>
    </lineage>
</organism>
<feature type="compositionally biased region" description="Low complexity" evidence="1">
    <location>
        <begin position="213"/>
        <end position="229"/>
    </location>
</feature>
<protein>
    <submittedName>
        <fullName evidence="2">Uncharacterized protein</fullName>
    </submittedName>
</protein>
<dbReference type="Proteomes" id="UP000236333">
    <property type="component" value="Unassembled WGS sequence"/>
</dbReference>
<dbReference type="AlphaFoldDB" id="A0A2J8A641"/>
<feature type="region of interest" description="Disordered" evidence="1">
    <location>
        <begin position="97"/>
        <end position="384"/>
    </location>
</feature>
<proteinExistence type="predicted"/>